<name>A0A9D5D147_9LILI</name>
<dbReference type="AlphaFoldDB" id="A0A9D5D147"/>
<dbReference type="EMBL" id="JAGGNH010000002">
    <property type="protein sequence ID" value="KAJ0982612.1"/>
    <property type="molecule type" value="Genomic_DNA"/>
</dbReference>
<gene>
    <name evidence="1" type="ORF">J5N97_010867</name>
</gene>
<reference evidence="1" key="2">
    <citation type="journal article" date="2022" name="Hortic Res">
        <title>The genome of Dioscorea zingiberensis sheds light on the biosynthesis, origin and evolution of the medicinally important diosgenin saponins.</title>
        <authorList>
            <person name="Li Y."/>
            <person name="Tan C."/>
            <person name="Li Z."/>
            <person name="Guo J."/>
            <person name="Li S."/>
            <person name="Chen X."/>
            <person name="Wang C."/>
            <person name="Dai X."/>
            <person name="Yang H."/>
            <person name="Song W."/>
            <person name="Hou L."/>
            <person name="Xu J."/>
            <person name="Tong Z."/>
            <person name="Xu A."/>
            <person name="Yuan X."/>
            <person name="Wang W."/>
            <person name="Yang Q."/>
            <person name="Chen L."/>
            <person name="Sun Z."/>
            <person name="Wang K."/>
            <person name="Pan B."/>
            <person name="Chen J."/>
            <person name="Bao Y."/>
            <person name="Liu F."/>
            <person name="Qi X."/>
            <person name="Gang D.R."/>
            <person name="Wen J."/>
            <person name="Li J."/>
        </authorList>
    </citation>
    <scope>NUCLEOTIDE SEQUENCE</scope>
    <source>
        <strain evidence="1">Dzin_1.0</strain>
    </source>
</reference>
<dbReference type="Proteomes" id="UP001085076">
    <property type="component" value="Miscellaneous, Linkage group lg02"/>
</dbReference>
<evidence type="ECO:0000313" key="1">
    <source>
        <dbReference type="EMBL" id="KAJ0982612.1"/>
    </source>
</evidence>
<keyword evidence="2" id="KW-1185">Reference proteome</keyword>
<protein>
    <submittedName>
        <fullName evidence="1">Uncharacterized protein</fullName>
    </submittedName>
</protein>
<proteinExistence type="predicted"/>
<comment type="caution">
    <text evidence="1">The sequence shown here is derived from an EMBL/GenBank/DDBJ whole genome shotgun (WGS) entry which is preliminary data.</text>
</comment>
<organism evidence="1 2">
    <name type="scientific">Dioscorea zingiberensis</name>
    <dbReference type="NCBI Taxonomy" id="325984"/>
    <lineage>
        <taxon>Eukaryota</taxon>
        <taxon>Viridiplantae</taxon>
        <taxon>Streptophyta</taxon>
        <taxon>Embryophyta</taxon>
        <taxon>Tracheophyta</taxon>
        <taxon>Spermatophyta</taxon>
        <taxon>Magnoliopsida</taxon>
        <taxon>Liliopsida</taxon>
        <taxon>Dioscoreales</taxon>
        <taxon>Dioscoreaceae</taxon>
        <taxon>Dioscorea</taxon>
    </lineage>
</organism>
<accession>A0A9D5D147</accession>
<reference evidence="1" key="1">
    <citation type="submission" date="2021-03" db="EMBL/GenBank/DDBJ databases">
        <authorList>
            <person name="Li Z."/>
            <person name="Yang C."/>
        </authorList>
    </citation>
    <scope>NUCLEOTIDE SEQUENCE</scope>
    <source>
        <strain evidence="1">Dzin_1.0</strain>
        <tissue evidence="1">Leaf</tissue>
    </source>
</reference>
<dbReference type="OrthoDB" id="10631407at2759"/>
<sequence>MGELGRPRFLGRRKVSSARGFWEGEKDVGKGIRDVKLPIDDLLAGVYALAKRQYGEVNKDNAVRWATLRLEAVKAGWLDDDQKYVKRVIPPKDAMKIFQEDEPEIKKVVEAARQAVRFVPFSTEFNFRVYGVTYNSSTHTEYLARAEKLAKSAQLGNMFLGYMVPDVFYGSALRWIEVKRPMEVLKAGMTGDHIPNVFRVRAYLAQSGQALITTSCVVIKSFMSKNWWNPIKEAGRLVGDSTLIQVAENIIADPWKYHLISRAYGLNP</sequence>
<evidence type="ECO:0000313" key="2">
    <source>
        <dbReference type="Proteomes" id="UP001085076"/>
    </source>
</evidence>